<dbReference type="OrthoDB" id="360327at2759"/>
<organism evidence="4 5">
    <name type="scientific">Rhizodiscina lignyota</name>
    <dbReference type="NCBI Taxonomy" id="1504668"/>
    <lineage>
        <taxon>Eukaryota</taxon>
        <taxon>Fungi</taxon>
        <taxon>Dikarya</taxon>
        <taxon>Ascomycota</taxon>
        <taxon>Pezizomycotina</taxon>
        <taxon>Dothideomycetes</taxon>
        <taxon>Pleosporomycetidae</taxon>
        <taxon>Aulographales</taxon>
        <taxon>Rhizodiscinaceae</taxon>
        <taxon>Rhizodiscina</taxon>
    </lineage>
</organism>
<evidence type="ECO:0000256" key="1">
    <source>
        <dbReference type="ARBA" id="ARBA00005595"/>
    </source>
</evidence>
<feature type="region of interest" description="Disordered" evidence="3">
    <location>
        <begin position="260"/>
        <end position="308"/>
    </location>
</feature>
<evidence type="ECO:0008006" key="6">
    <source>
        <dbReference type="Google" id="ProtNLM"/>
    </source>
</evidence>
<feature type="region of interest" description="Disordered" evidence="3">
    <location>
        <begin position="329"/>
        <end position="367"/>
    </location>
</feature>
<evidence type="ECO:0000256" key="2">
    <source>
        <dbReference type="SAM" id="Coils"/>
    </source>
</evidence>
<comment type="similarity">
    <text evidence="1">Belongs to the CWC16 family.</text>
</comment>
<name>A0A9P4M0P8_9PEZI</name>
<gene>
    <name evidence="4" type="ORF">NA57DRAFT_50076</name>
</gene>
<keyword evidence="2" id="KW-0175">Coiled coil</keyword>
<accession>A0A9P4M0P8</accession>
<dbReference type="Pfam" id="PF04502">
    <property type="entry name" value="Saf4_Yju2"/>
    <property type="match status" value="1"/>
</dbReference>
<evidence type="ECO:0000256" key="3">
    <source>
        <dbReference type="SAM" id="MobiDB-lite"/>
    </source>
</evidence>
<proteinExistence type="inferred from homology"/>
<protein>
    <recommendedName>
        <fullName evidence="6">DUF572-domain-containing protein</fullName>
    </recommendedName>
</protein>
<evidence type="ECO:0000313" key="4">
    <source>
        <dbReference type="EMBL" id="KAF2092530.1"/>
    </source>
</evidence>
<dbReference type="Proteomes" id="UP000799772">
    <property type="component" value="Unassembled WGS sequence"/>
</dbReference>
<dbReference type="PANTHER" id="PTHR12111">
    <property type="entry name" value="SPLICING FACTOR YJU2"/>
    <property type="match status" value="1"/>
</dbReference>
<feature type="compositionally biased region" description="Basic and acidic residues" evidence="3">
    <location>
        <begin position="260"/>
        <end position="269"/>
    </location>
</feature>
<feature type="coiled-coil region" evidence="2">
    <location>
        <begin position="158"/>
        <end position="213"/>
    </location>
</feature>
<dbReference type="InterPro" id="IPR007590">
    <property type="entry name" value="Saf4/Yju2"/>
</dbReference>
<sequence>MQGFNMGRYIPPEALDAGLSANQAAGKKHALGSRARKINQGILTVRFEMPFAIWCGSCPQPTIIAQGVRFNAEKKKVGAYHSTPILSFRMKHTACGGWIEIRTDPEHAEYVVYEGAKKRDYGEDKTTEGPLGEILTEEERERRRNNAFAALEGSVVDKQKAKVEAQRVEELLQDRERDWNDPYAANQRLRKTFRVERKVRQKKEAERERLQERLGFSIPILDESEADKRAASLVQFGESAGAGDALDIARKVASRPLFDDGAKPIRENPHVTAPSAGNVKTNPAKVADQSKSRLQQELRGNTRAAMDPFSLDSKAGLRTDYAISGFKRKANVASDHAPPRGSHRHEKDAGAGAPSAKALRLVEYDSD</sequence>
<comment type="caution">
    <text evidence="4">The sequence shown here is derived from an EMBL/GenBank/DDBJ whole genome shotgun (WGS) entry which is preliminary data.</text>
</comment>
<keyword evidence="5" id="KW-1185">Reference proteome</keyword>
<dbReference type="GO" id="GO:0000398">
    <property type="term" value="P:mRNA splicing, via spliceosome"/>
    <property type="evidence" value="ECO:0007669"/>
    <property type="project" value="InterPro"/>
</dbReference>
<dbReference type="PANTHER" id="PTHR12111:SF2">
    <property type="entry name" value="SPLICING FACTOR YJU2B-RELATED"/>
    <property type="match status" value="1"/>
</dbReference>
<dbReference type="GO" id="GO:0005684">
    <property type="term" value="C:U2-type spliceosomal complex"/>
    <property type="evidence" value="ECO:0007669"/>
    <property type="project" value="TreeGrafter"/>
</dbReference>
<dbReference type="GO" id="GO:0071014">
    <property type="term" value="C:post-mRNA release spliceosomal complex"/>
    <property type="evidence" value="ECO:0007669"/>
    <property type="project" value="TreeGrafter"/>
</dbReference>
<reference evidence="4" key="1">
    <citation type="journal article" date="2020" name="Stud. Mycol.">
        <title>101 Dothideomycetes genomes: a test case for predicting lifestyles and emergence of pathogens.</title>
        <authorList>
            <person name="Haridas S."/>
            <person name="Albert R."/>
            <person name="Binder M."/>
            <person name="Bloem J."/>
            <person name="Labutti K."/>
            <person name="Salamov A."/>
            <person name="Andreopoulos B."/>
            <person name="Baker S."/>
            <person name="Barry K."/>
            <person name="Bills G."/>
            <person name="Bluhm B."/>
            <person name="Cannon C."/>
            <person name="Castanera R."/>
            <person name="Culley D."/>
            <person name="Daum C."/>
            <person name="Ezra D."/>
            <person name="Gonzalez J."/>
            <person name="Henrissat B."/>
            <person name="Kuo A."/>
            <person name="Liang C."/>
            <person name="Lipzen A."/>
            <person name="Lutzoni F."/>
            <person name="Magnuson J."/>
            <person name="Mondo S."/>
            <person name="Nolan M."/>
            <person name="Ohm R."/>
            <person name="Pangilinan J."/>
            <person name="Park H.-J."/>
            <person name="Ramirez L."/>
            <person name="Alfaro M."/>
            <person name="Sun H."/>
            <person name="Tritt A."/>
            <person name="Yoshinaga Y."/>
            <person name="Zwiers L.-H."/>
            <person name="Turgeon B."/>
            <person name="Goodwin S."/>
            <person name="Spatafora J."/>
            <person name="Crous P."/>
            <person name="Grigoriev I."/>
        </authorList>
    </citation>
    <scope>NUCLEOTIDE SEQUENCE</scope>
    <source>
        <strain evidence="4">CBS 133067</strain>
    </source>
</reference>
<dbReference type="AlphaFoldDB" id="A0A9P4M0P8"/>
<evidence type="ECO:0000313" key="5">
    <source>
        <dbReference type="Proteomes" id="UP000799772"/>
    </source>
</evidence>
<dbReference type="EMBL" id="ML978145">
    <property type="protein sequence ID" value="KAF2092530.1"/>
    <property type="molecule type" value="Genomic_DNA"/>
</dbReference>